<keyword evidence="2" id="KW-1185">Reference proteome</keyword>
<evidence type="ECO:0000313" key="2">
    <source>
        <dbReference type="Proteomes" id="UP000036681"/>
    </source>
</evidence>
<keyword evidence="1" id="KW-1133">Transmembrane helix</keyword>
<proteinExistence type="predicted"/>
<dbReference type="AlphaFoldDB" id="A0A0M3IKR6"/>
<protein>
    <submittedName>
        <fullName evidence="3">G-protein coupled receptors family 1 profile domain-containing protein</fullName>
    </submittedName>
</protein>
<organism evidence="2 3">
    <name type="scientific">Ascaris lumbricoides</name>
    <name type="common">Giant roundworm</name>
    <dbReference type="NCBI Taxonomy" id="6252"/>
    <lineage>
        <taxon>Eukaryota</taxon>
        <taxon>Metazoa</taxon>
        <taxon>Ecdysozoa</taxon>
        <taxon>Nematoda</taxon>
        <taxon>Chromadorea</taxon>
        <taxon>Rhabditida</taxon>
        <taxon>Spirurina</taxon>
        <taxon>Ascaridomorpha</taxon>
        <taxon>Ascaridoidea</taxon>
        <taxon>Ascarididae</taxon>
        <taxon>Ascaris</taxon>
    </lineage>
</organism>
<keyword evidence="1" id="KW-0812">Transmembrane</keyword>
<sequence length="48" mass="5691">MILSSKDCINRVFVMYICKLLTWFMQITFNLIDLASLYVLLCTPSKYH</sequence>
<feature type="transmembrane region" description="Helical" evidence="1">
    <location>
        <begin position="20"/>
        <end position="41"/>
    </location>
</feature>
<name>A0A0M3IKR6_ASCLU</name>
<evidence type="ECO:0000313" key="3">
    <source>
        <dbReference type="WBParaSite" id="ALUE_0001934301-mRNA-1"/>
    </source>
</evidence>
<dbReference type="Proteomes" id="UP000036681">
    <property type="component" value="Unplaced"/>
</dbReference>
<keyword evidence="1" id="KW-0472">Membrane</keyword>
<evidence type="ECO:0000256" key="1">
    <source>
        <dbReference type="SAM" id="Phobius"/>
    </source>
</evidence>
<accession>A0A0M3IKR6</accession>
<dbReference type="WBParaSite" id="ALUE_0001934301-mRNA-1">
    <property type="protein sequence ID" value="ALUE_0001934301-mRNA-1"/>
    <property type="gene ID" value="ALUE_0001934301"/>
</dbReference>
<reference evidence="3" key="1">
    <citation type="submission" date="2017-02" db="UniProtKB">
        <authorList>
            <consortium name="WormBaseParasite"/>
        </authorList>
    </citation>
    <scope>IDENTIFICATION</scope>
</reference>